<dbReference type="AlphaFoldDB" id="A0A098BIP0"/>
<evidence type="ECO:0000313" key="1">
    <source>
        <dbReference type="EMBL" id="CDZ88583.1"/>
    </source>
</evidence>
<reference evidence="1 2" key="1">
    <citation type="journal article" date="2014" name="Genome Announc.">
        <title>Draft Genome Sequence of Propane- and Butane-Oxidizing Actinobacterium Rhodococcus ruber IEGM 231.</title>
        <authorList>
            <person name="Ivshina I.B."/>
            <person name="Kuyukina M.S."/>
            <person name="Krivoruchko A.V."/>
            <person name="Barbe V."/>
            <person name="Fischer C."/>
        </authorList>
    </citation>
    <scope>NUCLEOTIDE SEQUENCE [LARGE SCALE GENOMIC DNA]</scope>
</reference>
<dbReference type="EMBL" id="CCSD01000053">
    <property type="protein sequence ID" value="CDZ88583.1"/>
    <property type="molecule type" value="Genomic_DNA"/>
</dbReference>
<name>A0A098BIP0_9NOCA</name>
<dbReference type="Proteomes" id="UP000042997">
    <property type="component" value="Unassembled WGS sequence"/>
</dbReference>
<gene>
    <name evidence="1" type="ORF">RHRU231_420132</name>
</gene>
<organism evidence="1 2">
    <name type="scientific">Rhodococcus ruber</name>
    <dbReference type="NCBI Taxonomy" id="1830"/>
    <lineage>
        <taxon>Bacteria</taxon>
        <taxon>Bacillati</taxon>
        <taxon>Actinomycetota</taxon>
        <taxon>Actinomycetes</taxon>
        <taxon>Mycobacteriales</taxon>
        <taxon>Nocardiaceae</taxon>
        <taxon>Rhodococcus</taxon>
    </lineage>
</organism>
<proteinExistence type="predicted"/>
<sequence length="802" mass="83714">MVERHQRVGLRVVGGGVAARGVVGDDPEALHPAFFDRVPGLPLRHDIDEIAVGQAQFGDVLGVDEDDLAAVLHAAVAVVESVDRGVVLIVAAQGLQDEPARGSGHPDEVVDAEVGFAGGGVELAVVARRVRQLEPVASADLRVVVLAAGHDAPDRVADQVVVALERRPPDGVVGAEQLAREPAHDCDLAAQFVADGVQPAAGQVHHGHRILHGDQLSAALLHVEVGPAESGQDQCGAAVHEVAAIELGRDLHRQVAAPERFLGGTGVRGRGDEVAAHRHEEARPSVAHRTDRVDGVVPVCAGTRDAELAVERGEERLGHLLPDAHGPVALHVGVSPHRAHTRAGLADHSPQQQEIDGLGDGGDGMGVLGQSHRPARDGALRARQVRGGGAQLLLAQPGGLDDRAEIHRADVPLVRVEARAVGVDESPVDHGAGGRVLRLEQEPAESLEQGQVAAEADLQEFVRDVGAVPEHAVDALRVLEPEQPGLGQGIDRDDPRAVLLGLHQGGEHARMVGAGVLSGDEDQVGLFEVGHRHRALADSDALDECAARRFVAHVGAVGHVVGAVAADQQLVEERGLVAGAARGVEDGVVRGGQVAQVVGDQPVRVVPLDRGVVARVRAQHHRMGQPALLSEPVVGLLRQLGDGVPGEEFGRDRAQGGFLGDGLGAVLAELRGFAVTGSLGPGAARAVEAVPLVQTRQRRGGAGDAHLFVGALQRHQDRRDTGGVVLRPGDLQVGFHDVVQRTVSSHVSILTRGRCAYQFERYRLPPSERSGVAVPGASCRYTKFTGGSHAHYTASSLSGDGD</sequence>
<evidence type="ECO:0000313" key="2">
    <source>
        <dbReference type="Proteomes" id="UP000042997"/>
    </source>
</evidence>
<accession>A0A098BIP0</accession>
<protein>
    <submittedName>
        <fullName evidence="1">Uncharacterized protein</fullName>
    </submittedName>
</protein>